<reference evidence="1" key="1">
    <citation type="submission" date="2020-10" db="EMBL/GenBank/DDBJ databases">
        <title>Paenihalocynthiibacter styelae gen. nov., sp. nov., isolated from stalked sea squirt Styela clava.</title>
        <authorList>
            <person name="Kim Y.-O."/>
            <person name="Yoon J.-H."/>
        </authorList>
    </citation>
    <scope>NUCLEOTIDE SEQUENCE</scope>
    <source>
        <strain evidence="1">MYP1-1</strain>
    </source>
</reference>
<evidence type="ECO:0000313" key="1">
    <source>
        <dbReference type="EMBL" id="MBI1495379.1"/>
    </source>
</evidence>
<dbReference type="EMBL" id="JADCKQ010000019">
    <property type="protein sequence ID" value="MBI1495379.1"/>
    <property type="molecule type" value="Genomic_DNA"/>
</dbReference>
<organism evidence="1 2">
    <name type="scientific">Halocynthiibacter styelae</name>
    <dbReference type="NCBI Taxonomy" id="2761955"/>
    <lineage>
        <taxon>Bacteria</taxon>
        <taxon>Pseudomonadati</taxon>
        <taxon>Pseudomonadota</taxon>
        <taxon>Alphaproteobacteria</taxon>
        <taxon>Rhodobacterales</taxon>
        <taxon>Paracoccaceae</taxon>
        <taxon>Halocynthiibacter</taxon>
    </lineage>
</organism>
<evidence type="ECO:0000313" key="2">
    <source>
        <dbReference type="Proteomes" id="UP000640583"/>
    </source>
</evidence>
<dbReference type="RefSeq" id="WP_228850081.1">
    <property type="nucleotide sequence ID" value="NZ_JADCKQ010000019.1"/>
</dbReference>
<protein>
    <submittedName>
        <fullName evidence="1">DUF3164 family protein</fullName>
    </submittedName>
</protein>
<sequence length="214" mass="24576">MTPQVNMEAAQPTHMENAKGHMVPVKMVSERDKLIDQTVRQILDYANPLMSQIARFRGHSFDDINTLMALLSEDFGYVYRGKKGNVSFTSFDGLVKVEIRVQDYITFGPELQIAKGLIDEYIEEISDGLPPEVQTLLTRAFDADKPGKVNRSALYQLRRWPITHPKWVQAMAALEQSMRVLESKDFFQISVREDRNKSFRVLPINLAHAYEVEE</sequence>
<proteinExistence type="predicted"/>
<comment type="caution">
    <text evidence="1">The sequence shown here is derived from an EMBL/GenBank/DDBJ whole genome shotgun (WGS) entry which is preliminary data.</text>
</comment>
<dbReference type="Proteomes" id="UP000640583">
    <property type="component" value="Unassembled WGS sequence"/>
</dbReference>
<dbReference type="Pfam" id="PF11363">
    <property type="entry name" value="DUF3164"/>
    <property type="match status" value="1"/>
</dbReference>
<keyword evidence="2" id="KW-1185">Reference proteome</keyword>
<gene>
    <name evidence="1" type="ORF">H1D41_17185</name>
</gene>
<dbReference type="InterPro" id="IPR021505">
    <property type="entry name" value="Phage_B3_Orf6"/>
</dbReference>
<accession>A0A8J7J114</accession>
<name>A0A8J7J114_9RHOB</name>
<dbReference type="AlphaFoldDB" id="A0A8J7J114"/>